<sequence>MDERPVCSLTSPVS</sequence>
<evidence type="ECO:0000313" key="1">
    <source>
        <dbReference type="EMBL" id="JAE26117.1"/>
    </source>
</evidence>
<protein>
    <submittedName>
        <fullName evidence="1">Uncharacterized protein</fullName>
    </submittedName>
</protein>
<reference evidence="1" key="1">
    <citation type="submission" date="2014-09" db="EMBL/GenBank/DDBJ databases">
        <authorList>
            <person name="Magalhaes I.L.F."/>
            <person name="Oliveira U."/>
            <person name="Santos F.R."/>
            <person name="Vidigal T.H.D.A."/>
            <person name="Brescovit A.D."/>
            <person name="Santos A.J."/>
        </authorList>
    </citation>
    <scope>NUCLEOTIDE SEQUENCE</scope>
    <source>
        <tissue evidence="1">Shoot tissue taken approximately 20 cm above the soil surface</tissue>
    </source>
</reference>
<dbReference type="EMBL" id="GBRH01171779">
    <property type="protein sequence ID" value="JAE26117.1"/>
    <property type="molecule type" value="Transcribed_RNA"/>
</dbReference>
<organism evidence="1">
    <name type="scientific">Arundo donax</name>
    <name type="common">Giant reed</name>
    <name type="synonym">Donax arundinaceus</name>
    <dbReference type="NCBI Taxonomy" id="35708"/>
    <lineage>
        <taxon>Eukaryota</taxon>
        <taxon>Viridiplantae</taxon>
        <taxon>Streptophyta</taxon>
        <taxon>Embryophyta</taxon>
        <taxon>Tracheophyta</taxon>
        <taxon>Spermatophyta</taxon>
        <taxon>Magnoliopsida</taxon>
        <taxon>Liliopsida</taxon>
        <taxon>Poales</taxon>
        <taxon>Poaceae</taxon>
        <taxon>PACMAD clade</taxon>
        <taxon>Arundinoideae</taxon>
        <taxon>Arundineae</taxon>
        <taxon>Arundo</taxon>
    </lineage>
</organism>
<name>A0A0A9GNU1_ARUDO</name>
<reference evidence="1" key="2">
    <citation type="journal article" date="2015" name="Data Brief">
        <title>Shoot transcriptome of the giant reed, Arundo donax.</title>
        <authorList>
            <person name="Barrero R.A."/>
            <person name="Guerrero F.D."/>
            <person name="Moolhuijzen P."/>
            <person name="Goolsby J.A."/>
            <person name="Tidwell J."/>
            <person name="Bellgard S.E."/>
            <person name="Bellgard M.I."/>
        </authorList>
    </citation>
    <scope>NUCLEOTIDE SEQUENCE</scope>
    <source>
        <tissue evidence="1">Shoot tissue taken approximately 20 cm above the soil surface</tissue>
    </source>
</reference>
<proteinExistence type="predicted"/>
<accession>A0A0A9GNU1</accession>